<gene>
    <name evidence="1" type="ORF">ACFSHS_17380</name>
</gene>
<dbReference type="EMBL" id="JBHUHP010000016">
    <property type="protein sequence ID" value="MFD2093337.1"/>
    <property type="molecule type" value="Genomic_DNA"/>
</dbReference>
<accession>A0ABW4XD53</accession>
<comment type="caution">
    <text evidence="1">The sequence shown here is derived from an EMBL/GenBank/DDBJ whole genome shotgun (WGS) entry which is preliminary data.</text>
</comment>
<dbReference type="RefSeq" id="WP_376878765.1">
    <property type="nucleotide sequence ID" value="NZ_JBHUHP010000016.1"/>
</dbReference>
<evidence type="ECO:0000313" key="2">
    <source>
        <dbReference type="Proteomes" id="UP001597402"/>
    </source>
</evidence>
<organism evidence="1 2">
    <name type="scientific">Blastococcus deserti</name>
    <dbReference type="NCBI Taxonomy" id="2259033"/>
    <lineage>
        <taxon>Bacteria</taxon>
        <taxon>Bacillati</taxon>
        <taxon>Actinomycetota</taxon>
        <taxon>Actinomycetes</taxon>
        <taxon>Geodermatophilales</taxon>
        <taxon>Geodermatophilaceae</taxon>
        <taxon>Blastococcus</taxon>
    </lineage>
</organism>
<proteinExistence type="predicted"/>
<reference evidence="2" key="1">
    <citation type="journal article" date="2019" name="Int. J. Syst. Evol. Microbiol.">
        <title>The Global Catalogue of Microorganisms (GCM) 10K type strain sequencing project: providing services to taxonomists for standard genome sequencing and annotation.</title>
        <authorList>
            <consortium name="The Broad Institute Genomics Platform"/>
            <consortium name="The Broad Institute Genome Sequencing Center for Infectious Disease"/>
            <person name="Wu L."/>
            <person name="Ma J."/>
        </authorList>
    </citation>
    <scope>NUCLEOTIDE SEQUENCE [LARGE SCALE GENOMIC DNA]</scope>
    <source>
        <strain evidence="2">JCM 3338</strain>
    </source>
</reference>
<protein>
    <recommendedName>
        <fullName evidence="3">Integral membrane protein</fullName>
    </recommendedName>
</protein>
<dbReference type="Proteomes" id="UP001597402">
    <property type="component" value="Unassembled WGS sequence"/>
</dbReference>
<evidence type="ECO:0000313" key="1">
    <source>
        <dbReference type="EMBL" id="MFD2093337.1"/>
    </source>
</evidence>
<sequence>MALLVLAAVVALGTLVTAWAPSLGDGRSQVCRDRGVPYTPPDENWHTEATASWLPLGLACTWTDPATGDVLRQEPSWTPTLVIGVSVCLGLVGVTAVGRSRLGRDVAAHRSN</sequence>
<name>A0ABW4XD53_9ACTN</name>
<keyword evidence="2" id="KW-1185">Reference proteome</keyword>
<evidence type="ECO:0008006" key="3">
    <source>
        <dbReference type="Google" id="ProtNLM"/>
    </source>
</evidence>